<evidence type="ECO:0000256" key="10">
    <source>
        <dbReference type="RuleBase" id="RU363038"/>
    </source>
</evidence>
<keyword evidence="7 9" id="KW-0030">Aminoacyl-tRNA synthetase</keyword>
<dbReference type="Pfam" id="PF03485">
    <property type="entry name" value="Arg_tRNA_synt_N"/>
    <property type="match status" value="1"/>
</dbReference>
<keyword evidence="6 9" id="KW-0648">Protein biosynthesis</keyword>
<dbReference type="Pfam" id="PF00750">
    <property type="entry name" value="tRNA-synt_1d"/>
    <property type="match status" value="1"/>
</dbReference>
<gene>
    <name evidence="9 13" type="primary">argS</name>
    <name evidence="13" type="ORF">ACFSYH_04300</name>
</gene>
<protein>
    <recommendedName>
        <fullName evidence="9">Arginine--tRNA ligase</fullName>
        <ecNumber evidence="9">6.1.1.19</ecNumber>
    </recommendedName>
    <alternativeName>
        <fullName evidence="9">Arginyl-tRNA synthetase</fullName>
        <shortName evidence="9">ArgRS</shortName>
    </alternativeName>
</protein>
<feature type="domain" description="Arginyl tRNA synthetase N-terminal" evidence="12">
    <location>
        <begin position="4"/>
        <end position="95"/>
    </location>
</feature>
<accession>A0ABW5XEH3</accession>
<evidence type="ECO:0000256" key="1">
    <source>
        <dbReference type="ARBA" id="ARBA00005594"/>
    </source>
</evidence>
<reference evidence="14" key="1">
    <citation type="journal article" date="2019" name="Int. J. Syst. Evol. Microbiol.">
        <title>The Global Catalogue of Microorganisms (GCM) 10K type strain sequencing project: providing services to taxonomists for standard genome sequencing and annotation.</title>
        <authorList>
            <consortium name="The Broad Institute Genomics Platform"/>
            <consortium name="The Broad Institute Genome Sequencing Center for Infectious Disease"/>
            <person name="Wu L."/>
            <person name="Ma J."/>
        </authorList>
    </citation>
    <scope>NUCLEOTIDE SEQUENCE [LARGE SCALE GENOMIC DNA]</scope>
    <source>
        <strain evidence="14">KCTC 33576</strain>
    </source>
</reference>
<evidence type="ECO:0000256" key="8">
    <source>
        <dbReference type="ARBA" id="ARBA00049339"/>
    </source>
</evidence>
<dbReference type="InterPro" id="IPR014729">
    <property type="entry name" value="Rossmann-like_a/b/a_fold"/>
</dbReference>
<dbReference type="InterPro" id="IPR035684">
    <property type="entry name" value="ArgRS_core"/>
</dbReference>
<evidence type="ECO:0000256" key="3">
    <source>
        <dbReference type="ARBA" id="ARBA00022598"/>
    </source>
</evidence>
<comment type="caution">
    <text evidence="13">The sequence shown here is derived from an EMBL/GenBank/DDBJ whole genome shotgun (WGS) entry which is preliminary data.</text>
</comment>
<dbReference type="PANTHER" id="PTHR11956:SF5">
    <property type="entry name" value="ARGININE--TRNA LIGASE, CYTOPLASMIC"/>
    <property type="match status" value="1"/>
</dbReference>
<dbReference type="Gene3D" id="3.30.1360.70">
    <property type="entry name" value="Arginyl tRNA synthetase N-terminal domain"/>
    <property type="match status" value="1"/>
</dbReference>
<dbReference type="Proteomes" id="UP001597391">
    <property type="component" value="Unassembled WGS sequence"/>
</dbReference>
<keyword evidence="4 9" id="KW-0547">Nucleotide-binding</keyword>
<evidence type="ECO:0000256" key="9">
    <source>
        <dbReference type="HAMAP-Rule" id="MF_00123"/>
    </source>
</evidence>
<dbReference type="InterPro" id="IPR005148">
    <property type="entry name" value="Arg-tRNA-synth_N"/>
</dbReference>
<keyword evidence="5 9" id="KW-0067">ATP-binding</keyword>
<comment type="similarity">
    <text evidence="1 9 10">Belongs to the class-I aminoacyl-tRNA synthetase family.</text>
</comment>
<evidence type="ECO:0000313" key="13">
    <source>
        <dbReference type="EMBL" id="MFD2839789.1"/>
    </source>
</evidence>
<dbReference type="GO" id="GO:0004814">
    <property type="term" value="F:arginine-tRNA ligase activity"/>
    <property type="evidence" value="ECO:0007669"/>
    <property type="project" value="UniProtKB-EC"/>
</dbReference>
<evidence type="ECO:0000256" key="5">
    <source>
        <dbReference type="ARBA" id="ARBA00022840"/>
    </source>
</evidence>
<dbReference type="PROSITE" id="PS00178">
    <property type="entry name" value="AA_TRNA_LIGASE_I"/>
    <property type="match status" value="1"/>
</dbReference>
<evidence type="ECO:0000256" key="6">
    <source>
        <dbReference type="ARBA" id="ARBA00022917"/>
    </source>
</evidence>
<dbReference type="InterPro" id="IPR009080">
    <property type="entry name" value="tRNAsynth_Ia_anticodon-bd"/>
</dbReference>
<dbReference type="SMART" id="SM01016">
    <property type="entry name" value="Arg_tRNA_synt_N"/>
    <property type="match status" value="1"/>
</dbReference>
<dbReference type="InterPro" id="IPR001278">
    <property type="entry name" value="Arg-tRNA-ligase"/>
</dbReference>
<sequence>MTPVELIEAIRNALISSIEDGALALSVSDLPEQVHVERPRQREHGDWATNIALQLAKKGGTNPRALAQELANRLGSTAGVAKVEVAGPGFLNITLDAAAAGELAKTIVEAGQDYGRSETGAGKKINLEFVSANPTGPIHIGGTRWAAVGDSLARVMEATGAQVCREYYFNDHGAQIDRFARSLVARALGQDAPEDGYGGQYIQDIADAVLAGAKEVGDPDPLTLDEADRQEYFRAKGVDLMFAEIRKSLHEFGVDFDVYFHENDLYTTGAVERAIARLEAAGHMFEQDGAKWLRTTTFGDDKDRVVIKSDGDAAYIAGDIAYYLDKRERGFNEVVMMLGADHHGYIGRLQAVCAAFGDEPHKNLEILIGQMVNLVKDGEPVRMSKRAGTVVTLEDLVEAVGVDAARYALVRSSVDQSIDIDLDLLAAQTNENPVFYVQYAHARTANVARNAQAAGVRREDAFAPETLTHATESALIGQLTEFPRVVAQAAELREPHRVARYAEALAGSYHKWYSECRVTPIGDGEVTDTHRTRLWLNDATRQVLANALNLLGVSAPERM</sequence>
<keyword evidence="2 9" id="KW-0963">Cytoplasm</keyword>
<keyword evidence="14" id="KW-1185">Reference proteome</keyword>
<comment type="subunit">
    <text evidence="9">Monomer.</text>
</comment>
<dbReference type="InterPro" id="IPR008909">
    <property type="entry name" value="DALR_anticod-bd"/>
</dbReference>
<evidence type="ECO:0000313" key="14">
    <source>
        <dbReference type="Proteomes" id="UP001597391"/>
    </source>
</evidence>
<dbReference type="SMART" id="SM00836">
    <property type="entry name" value="DALR_1"/>
    <property type="match status" value="1"/>
</dbReference>
<feature type="domain" description="DALR anticodon binding" evidence="11">
    <location>
        <begin position="437"/>
        <end position="559"/>
    </location>
</feature>
<dbReference type="SUPFAM" id="SSF52374">
    <property type="entry name" value="Nucleotidylyl transferase"/>
    <property type="match status" value="1"/>
</dbReference>
<dbReference type="Pfam" id="PF05746">
    <property type="entry name" value="DALR_1"/>
    <property type="match status" value="1"/>
</dbReference>
<dbReference type="CDD" id="cd00671">
    <property type="entry name" value="ArgRS_core"/>
    <property type="match status" value="1"/>
</dbReference>
<dbReference type="InterPro" id="IPR001412">
    <property type="entry name" value="aa-tRNA-synth_I_CS"/>
</dbReference>
<evidence type="ECO:0000259" key="12">
    <source>
        <dbReference type="SMART" id="SM01016"/>
    </source>
</evidence>
<evidence type="ECO:0000256" key="7">
    <source>
        <dbReference type="ARBA" id="ARBA00023146"/>
    </source>
</evidence>
<evidence type="ECO:0000256" key="2">
    <source>
        <dbReference type="ARBA" id="ARBA00022490"/>
    </source>
</evidence>
<organism evidence="13 14">
    <name type="scientific">Populibacterium corticicola</name>
    <dbReference type="NCBI Taxonomy" id="1812826"/>
    <lineage>
        <taxon>Bacteria</taxon>
        <taxon>Bacillati</taxon>
        <taxon>Actinomycetota</taxon>
        <taxon>Actinomycetes</taxon>
        <taxon>Micrococcales</taxon>
        <taxon>Jonesiaceae</taxon>
        <taxon>Populibacterium</taxon>
    </lineage>
</organism>
<dbReference type="HAMAP" id="MF_00123">
    <property type="entry name" value="Arg_tRNA_synth"/>
    <property type="match status" value="1"/>
</dbReference>
<dbReference type="EMBL" id="JBHUOP010000002">
    <property type="protein sequence ID" value="MFD2839789.1"/>
    <property type="molecule type" value="Genomic_DNA"/>
</dbReference>
<dbReference type="EC" id="6.1.1.19" evidence="9"/>
<evidence type="ECO:0000256" key="4">
    <source>
        <dbReference type="ARBA" id="ARBA00022741"/>
    </source>
</evidence>
<dbReference type="Gene3D" id="3.40.50.620">
    <property type="entry name" value="HUPs"/>
    <property type="match status" value="1"/>
</dbReference>
<name>A0ABW5XEH3_9MICO</name>
<dbReference type="InterPro" id="IPR036695">
    <property type="entry name" value="Arg-tRNA-synth_N_sf"/>
</dbReference>
<dbReference type="SUPFAM" id="SSF47323">
    <property type="entry name" value="Anticodon-binding domain of a subclass of class I aminoacyl-tRNA synthetases"/>
    <property type="match status" value="1"/>
</dbReference>
<keyword evidence="3 9" id="KW-0436">Ligase</keyword>
<dbReference type="PANTHER" id="PTHR11956">
    <property type="entry name" value="ARGINYL-TRNA SYNTHETASE"/>
    <property type="match status" value="1"/>
</dbReference>
<evidence type="ECO:0000259" key="11">
    <source>
        <dbReference type="SMART" id="SM00836"/>
    </source>
</evidence>
<dbReference type="Gene3D" id="1.10.730.10">
    <property type="entry name" value="Isoleucyl-tRNA Synthetase, Domain 1"/>
    <property type="match status" value="1"/>
</dbReference>
<dbReference type="PRINTS" id="PR01038">
    <property type="entry name" value="TRNASYNTHARG"/>
</dbReference>
<proteinExistence type="inferred from homology"/>
<comment type="subcellular location">
    <subcellularLocation>
        <location evidence="9">Cytoplasm</location>
    </subcellularLocation>
</comment>
<feature type="short sequence motif" description="'HIGH' region" evidence="9">
    <location>
        <begin position="132"/>
        <end position="142"/>
    </location>
</feature>
<dbReference type="NCBIfam" id="TIGR00456">
    <property type="entry name" value="argS"/>
    <property type="match status" value="1"/>
</dbReference>
<comment type="catalytic activity">
    <reaction evidence="8 9">
        <text>tRNA(Arg) + L-arginine + ATP = L-arginyl-tRNA(Arg) + AMP + diphosphate</text>
        <dbReference type="Rhea" id="RHEA:20301"/>
        <dbReference type="Rhea" id="RHEA-COMP:9658"/>
        <dbReference type="Rhea" id="RHEA-COMP:9673"/>
        <dbReference type="ChEBI" id="CHEBI:30616"/>
        <dbReference type="ChEBI" id="CHEBI:32682"/>
        <dbReference type="ChEBI" id="CHEBI:33019"/>
        <dbReference type="ChEBI" id="CHEBI:78442"/>
        <dbReference type="ChEBI" id="CHEBI:78513"/>
        <dbReference type="ChEBI" id="CHEBI:456215"/>
        <dbReference type="EC" id="6.1.1.19"/>
    </reaction>
</comment>
<dbReference type="RefSeq" id="WP_377465345.1">
    <property type="nucleotide sequence ID" value="NZ_JBHUOP010000002.1"/>
</dbReference>
<dbReference type="SUPFAM" id="SSF55190">
    <property type="entry name" value="Arginyl-tRNA synthetase (ArgRS), N-terminal 'additional' domain"/>
    <property type="match status" value="1"/>
</dbReference>